<dbReference type="EMBL" id="MN739577">
    <property type="protein sequence ID" value="QHT13955.1"/>
    <property type="molecule type" value="Genomic_DNA"/>
</dbReference>
<evidence type="ECO:0000256" key="4">
    <source>
        <dbReference type="ARBA" id="ARBA00022827"/>
    </source>
</evidence>
<keyword evidence="3" id="KW-0285">Flavoprotein</keyword>
<comment type="cofactor">
    <cofactor evidence="1">
        <name>FAD</name>
        <dbReference type="ChEBI" id="CHEBI:57692"/>
    </cofactor>
</comment>
<feature type="domain" description="ERV/ALR sulfhydryl oxidase" evidence="7">
    <location>
        <begin position="51"/>
        <end position="152"/>
    </location>
</feature>
<name>A0A6C0DEE5_9ZZZZ</name>
<keyword evidence="5" id="KW-0560">Oxidoreductase</keyword>
<evidence type="ECO:0000256" key="1">
    <source>
        <dbReference type="ARBA" id="ARBA00001974"/>
    </source>
</evidence>
<dbReference type="PROSITE" id="PS51324">
    <property type="entry name" value="ERV_ALR"/>
    <property type="match status" value="1"/>
</dbReference>
<reference evidence="8" key="1">
    <citation type="journal article" date="2020" name="Nature">
        <title>Giant virus diversity and host interactions through global metagenomics.</title>
        <authorList>
            <person name="Schulz F."/>
            <person name="Roux S."/>
            <person name="Paez-Espino D."/>
            <person name="Jungbluth S."/>
            <person name="Walsh D.A."/>
            <person name="Denef V.J."/>
            <person name="McMahon K.D."/>
            <person name="Konstantinidis K.T."/>
            <person name="Eloe-Fadrosh E.A."/>
            <person name="Kyrpides N.C."/>
            <person name="Woyke T."/>
        </authorList>
    </citation>
    <scope>NUCLEOTIDE SEQUENCE</scope>
    <source>
        <strain evidence="8">GVMAG-M-3300023174-134</strain>
    </source>
</reference>
<dbReference type="AlphaFoldDB" id="A0A6C0DEE5"/>
<dbReference type="EC" id="1.8.3.2" evidence="2"/>
<organism evidence="8">
    <name type="scientific">viral metagenome</name>
    <dbReference type="NCBI Taxonomy" id="1070528"/>
    <lineage>
        <taxon>unclassified sequences</taxon>
        <taxon>metagenomes</taxon>
        <taxon>organismal metagenomes</taxon>
    </lineage>
</organism>
<accession>A0A6C0DEE5</accession>
<dbReference type="InterPro" id="IPR017905">
    <property type="entry name" value="ERV/ALR_sulphydryl_oxidase"/>
</dbReference>
<evidence type="ECO:0000256" key="2">
    <source>
        <dbReference type="ARBA" id="ARBA00012512"/>
    </source>
</evidence>
<evidence type="ECO:0000256" key="3">
    <source>
        <dbReference type="ARBA" id="ARBA00022630"/>
    </source>
</evidence>
<proteinExistence type="predicted"/>
<sequence length="204" mass="24334">MQFVNSRPNNNYNNNTIIMPHTVYYKKQVQNNNIQIISQSTTVSTSVTKLNPQKKMIWGEPTWFLFHTLAEKVKEEYFQTIRYELLNTIVIVCKNLPCPDCANHATEYMKKVDFNSIKTKQDLKLMLFQFHNVVNQKKQFSFFPIEELDTKYSNANLVNIIQSFMFHFQDKHHGIRMIANDLYRSRIADQLKIWFNNNICYFDL</sequence>
<dbReference type="SUPFAM" id="SSF69000">
    <property type="entry name" value="FAD-dependent thiol oxidase"/>
    <property type="match status" value="1"/>
</dbReference>
<evidence type="ECO:0000256" key="6">
    <source>
        <dbReference type="ARBA" id="ARBA00023157"/>
    </source>
</evidence>
<dbReference type="Pfam" id="PF04777">
    <property type="entry name" value="Evr1_Alr"/>
    <property type="match status" value="1"/>
</dbReference>
<keyword evidence="4" id="KW-0274">FAD</keyword>
<evidence type="ECO:0000313" key="8">
    <source>
        <dbReference type="EMBL" id="QHT13955.1"/>
    </source>
</evidence>
<keyword evidence="6" id="KW-1015">Disulfide bond</keyword>
<evidence type="ECO:0000256" key="5">
    <source>
        <dbReference type="ARBA" id="ARBA00023002"/>
    </source>
</evidence>
<dbReference type="Gene3D" id="1.20.120.310">
    <property type="entry name" value="ERV/ALR sulfhydryl oxidase domain"/>
    <property type="match status" value="1"/>
</dbReference>
<evidence type="ECO:0000259" key="7">
    <source>
        <dbReference type="PROSITE" id="PS51324"/>
    </source>
</evidence>
<dbReference type="InterPro" id="IPR036774">
    <property type="entry name" value="ERV/ALR_sulphydryl_oxid_sf"/>
</dbReference>
<protein>
    <recommendedName>
        <fullName evidence="2">thiol oxidase</fullName>
        <ecNumber evidence="2">1.8.3.2</ecNumber>
    </recommendedName>
</protein>
<dbReference type="GO" id="GO:0016972">
    <property type="term" value="F:thiol oxidase activity"/>
    <property type="evidence" value="ECO:0007669"/>
    <property type="project" value="UniProtKB-EC"/>
</dbReference>